<evidence type="ECO:0000313" key="3">
    <source>
        <dbReference type="Proteomes" id="UP000826656"/>
    </source>
</evidence>
<comment type="caution">
    <text evidence="2">The sequence shown here is derived from an EMBL/GenBank/DDBJ whole genome shotgun (WGS) entry which is preliminary data.</text>
</comment>
<dbReference type="Proteomes" id="UP000826656">
    <property type="component" value="Unassembled WGS sequence"/>
</dbReference>
<sequence length="366" mass="39808">METMVEIDNYQDSSPDESDNVESSEGESNSEESSRDEEDPLSLPICARDISGELYDLATWLDEVGSFRAMISGTCFGHLRHIPDYFKFNGQIVHYMLLRRVWIYEAFPYLGKYAGKSLDTPLPISCLLRWCTPKSNNIVEGDPFKYKGRSTKFVHSYLTPIVRVMEQNYMATFKPYIDEVKDAVINVLKAQLKGVTILTSGVESADDEYLAIDEDLAAVDESFAAIDEYFMDGVDEVAVAVVDKVKGDHVDEVAVDAVDEVAGDVVDEVAGDVVDEVVVDGVAVDGVTGDEVACAVDPVTVVDEVAVDVVDEMAGAVDPVAADVVDEVIVTIDNVAGDEVVGAIDPVTVDIVDEVTHDAIDEVAEE</sequence>
<proteinExistence type="predicted"/>
<gene>
    <name evidence="2" type="ORF">KY290_031233</name>
</gene>
<keyword evidence="3" id="KW-1185">Reference proteome</keyword>
<evidence type="ECO:0000256" key="1">
    <source>
        <dbReference type="SAM" id="MobiDB-lite"/>
    </source>
</evidence>
<organism evidence="2 3">
    <name type="scientific">Solanum tuberosum</name>
    <name type="common">Potato</name>
    <dbReference type="NCBI Taxonomy" id="4113"/>
    <lineage>
        <taxon>Eukaryota</taxon>
        <taxon>Viridiplantae</taxon>
        <taxon>Streptophyta</taxon>
        <taxon>Embryophyta</taxon>
        <taxon>Tracheophyta</taxon>
        <taxon>Spermatophyta</taxon>
        <taxon>Magnoliopsida</taxon>
        <taxon>eudicotyledons</taxon>
        <taxon>Gunneridae</taxon>
        <taxon>Pentapetalae</taxon>
        <taxon>asterids</taxon>
        <taxon>lamiids</taxon>
        <taxon>Solanales</taxon>
        <taxon>Solanaceae</taxon>
        <taxon>Solanoideae</taxon>
        <taxon>Solaneae</taxon>
        <taxon>Solanum</taxon>
    </lineage>
</organism>
<feature type="compositionally biased region" description="Acidic residues" evidence="1">
    <location>
        <begin position="14"/>
        <end position="40"/>
    </location>
</feature>
<name>A0ABQ7UC14_SOLTU</name>
<accession>A0ABQ7UC14</accession>
<reference evidence="2 3" key="1">
    <citation type="journal article" date="2021" name="bioRxiv">
        <title>Chromosome-scale and haplotype-resolved genome assembly of a tetraploid potato cultivar.</title>
        <authorList>
            <person name="Sun H."/>
            <person name="Jiao W.-B."/>
            <person name="Krause K."/>
            <person name="Campoy J.A."/>
            <person name="Goel M."/>
            <person name="Folz-Donahue K."/>
            <person name="Kukat C."/>
            <person name="Huettel B."/>
            <person name="Schneeberger K."/>
        </authorList>
    </citation>
    <scope>NUCLEOTIDE SEQUENCE [LARGE SCALE GENOMIC DNA]</scope>
    <source>
        <strain evidence="2">SolTubOtavaFocal</strain>
        <tissue evidence="2">Leaves</tissue>
    </source>
</reference>
<protein>
    <submittedName>
        <fullName evidence="2">Uncharacterized protein</fullName>
    </submittedName>
</protein>
<feature type="region of interest" description="Disordered" evidence="1">
    <location>
        <begin position="1"/>
        <end position="40"/>
    </location>
</feature>
<evidence type="ECO:0000313" key="2">
    <source>
        <dbReference type="EMBL" id="KAH0743240.1"/>
    </source>
</evidence>
<dbReference type="EMBL" id="JAIVGD010000023">
    <property type="protein sequence ID" value="KAH0743240.1"/>
    <property type="molecule type" value="Genomic_DNA"/>
</dbReference>